<dbReference type="CDD" id="cd00130">
    <property type="entry name" value="PAS"/>
    <property type="match status" value="2"/>
</dbReference>
<dbReference type="InterPro" id="IPR043128">
    <property type="entry name" value="Rev_trsase/Diguanyl_cyclase"/>
</dbReference>
<dbReference type="Gene3D" id="3.30.70.270">
    <property type="match status" value="1"/>
</dbReference>
<dbReference type="SUPFAM" id="SSF55073">
    <property type="entry name" value="Nucleotide cyclase"/>
    <property type="match status" value="1"/>
</dbReference>
<dbReference type="SUPFAM" id="SSF55785">
    <property type="entry name" value="PYP-like sensor domain (PAS domain)"/>
    <property type="match status" value="2"/>
</dbReference>
<gene>
    <name evidence="5" type="ORF">ACERLL_01370</name>
</gene>
<dbReference type="CDD" id="cd01949">
    <property type="entry name" value="GGDEF"/>
    <property type="match status" value="1"/>
</dbReference>
<evidence type="ECO:0000259" key="1">
    <source>
        <dbReference type="PROSITE" id="PS50112"/>
    </source>
</evidence>
<dbReference type="SMART" id="SM00091">
    <property type="entry name" value="PAS"/>
    <property type="match status" value="2"/>
</dbReference>
<feature type="domain" description="EAL" evidence="3">
    <location>
        <begin position="421"/>
        <end position="676"/>
    </location>
</feature>
<dbReference type="PROSITE" id="PS50883">
    <property type="entry name" value="EAL"/>
    <property type="match status" value="1"/>
</dbReference>
<dbReference type="SMART" id="SM00052">
    <property type="entry name" value="EAL"/>
    <property type="match status" value="1"/>
</dbReference>
<dbReference type="NCBIfam" id="TIGR00229">
    <property type="entry name" value="sensory_box"/>
    <property type="match status" value="2"/>
</dbReference>
<evidence type="ECO:0000259" key="2">
    <source>
        <dbReference type="PROSITE" id="PS50113"/>
    </source>
</evidence>
<dbReference type="SMART" id="SM00267">
    <property type="entry name" value="GGDEF"/>
    <property type="match status" value="1"/>
</dbReference>
<evidence type="ECO:0000259" key="4">
    <source>
        <dbReference type="PROSITE" id="PS50887"/>
    </source>
</evidence>
<feature type="domain" description="PAS" evidence="1">
    <location>
        <begin position="121"/>
        <end position="192"/>
    </location>
</feature>
<dbReference type="Gene3D" id="3.30.450.20">
    <property type="entry name" value="PAS domain"/>
    <property type="match status" value="2"/>
</dbReference>
<dbReference type="PROSITE" id="PS50112">
    <property type="entry name" value="PAS"/>
    <property type="match status" value="2"/>
</dbReference>
<proteinExistence type="predicted"/>
<dbReference type="Pfam" id="PF00989">
    <property type="entry name" value="PAS"/>
    <property type="match status" value="2"/>
</dbReference>
<dbReference type="SMART" id="SM00086">
    <property type="entry name" value="PAC"/>
    <property type="match status" value="1"/>
</dbReference>
<evidence type="ECO:0000313" key="5">
    <source>
        <dbReference type="EMBL" id="MFA9459474.1"/>
    </source>
</evidence>
<protein>
    <submittedName>
        <fullName evidence="5">Bifunctional diguanylate cyclase/phosphodiesterase</fullName>
    </submittedName>
</protein>
<evidence type="ECO:0000259" key="3">
    <source>
        <dbReference type="PROSITE" id="PS50883"/>
    </source>
</evidence>
<dbReference type="PROSITE" id="PS50113">
    <property type="entry name" value="PAC"/>
    <property type="match status" value="1"/>
</dbReference>
<dbReference type="InterPro" id="IPR052155">
    <property type="entry name" value="Biofilm_reg_signaling"/>
</dbReference>
<organism evidence="5 6">
    <name type="scientific">Thiohalorhabdus methylotrophus</name>
    <dbReference type="NCBI Taxonomy" id="3242694"/>
    <lineage>
        <taxon>Bacteria</taxon>
        <taxon>Pseudomonadati</taxon>
        <taxon>Pseudomonadota</taxon>
        <taxon>Gammaproteobacteria</taxon>
        <taxon>Thiohalorhabdales</taxon>
        <taxon>Thiohalorhabdaceae</taxon>
        <taxon>Thiohalorhabdus</taxon>
    </lineage>
</organism>
<accession>A0ABV4TS80</accession>
<dbReference type="Gene3D" id="3.20.20.450">
    <property type="entry name" value="EAL domain"/>
    <property type="match status" value="1"/>
</dbReference>
<dbReference type="InterPro" id="IPR029787">
    <property type="entry name" value="Nucleotide_cyclase"/>
</dbReference>
<dbReference type="CDD" id="cd01948">
    <property type="entry name" value="EAL"/>
    <property type="match status" value="1"/>
</dbReference>
<dbReference type="InterPro" id="IPR000014">
    <property type="entry name" value="PAS"/>
</dbReference>
<feature type="domain" description="PAS" evidence="1">
    <location>
        <begin position="13"/>
        <end position="58"/>
    </location>
</feature>
<dbReference type="InterPro" id="IPR035965">
    <property type="entry name" value="PAS-like_dom_sf"/>
</dbReference>
<comment type="caution">
    <text evidence="5">The sequence shown here is derived from an EMBL/GenBank/DDBJ whole genome shotgun (WGS) entry which is preliminary data.</text>
</comment>
<dbReference type="Pfam" id="PF00990">
    <property type="entry name" value="GGDEF"/>
    <property type="match status" value="1"/>
</dbReference>
<dbReference type="PANTHER" id="PTHR44757:SF2">
    <property type="entry name" value="BIOFILM ARCHITECTURE MAINTENANCE PROTEIN MBAA"/>
    <property type="match status" value="1"/>
</dbReference>
<reference evidence="5 6" key="1">
    <citation type="submission" date="2024-08" db="EMBL/GenBank/DDBJ databases">
        <title>Whole-genome sequencing of halo(alkali)philic microorganisms from hypersaline lakes.</title>
        <authorList>
            <person name="Sorokin D.Y."/>
            <person name="Merkel A.Y."/>
            <person name="Messina E."/>
            <person name="Yakimov M."/>
        </authorList>
    </citation>
    <scope>NUCLEOTIDE SEQUENCE [LARGE SCALE GENOMIC DNA]</scope>
    <source>
        <strain evidence="5 6">Cl-TMA</strain>
    </source>
</reference>
<dbReference type="InterPro" id="IPR035919">
    <property type="entry name" value="EAL_sf"/>
</dbReference>
<dbReference type="InterPro" id="IPR013767">
    <property type="entry name" value="PAS_fold"/>
</dbReference>
<sequence>MSTRLPIQLAGALVERLPDPVVTVDPAGRIQAINPAAGRCFGWQPEEAAGQPLELLLPVAPEILGLDGEESAPEPDLPLTLRAQSRTGRPFLITLTGLIRDGLTALLLSPPAAPADHAEGRHRLLGQALEQLGDMVWITDRRGRIEYVNPAFERVTGYTASEAVGQPNAEILGADYEDDAFYRRLSTALEAGRAFRDVFTNRTRWGELVYLDETITPVLEPDGSISRFVATARDITRRLALEERLQRMAFHDPLTGLANRDLLLNRADRAIIRARHDQQAVALVLVDLRQFRDINQSLGHAIGDEVLKAVGERLQEGLSESDTAARVGSDRYLLLLEGLHSSRWACRITQRLLGRLEEPLEVADQEFFLGAWCGVGVYPEDGDDAASVLSRAETALGRARSERVRGPVFFSPERDEQAQHRHALEVELHRALEQDQLHLCYQPQYRLSDGVLVGVETLLRWRHPRLGPVSPAEFIPLLEDTGLIHPVGDWVLRTACAQMARWRQEGLTGVDLAVNLSPEQFRHPRLLARIQQILEETGMAEERLELEVTESLLIENPPDVLRNLQVLRGMGITMALDDFGTGYSALSYLQDFPIDVLKLDRSLTDGLERNLARSPGLIRGVIELAQSLGMAVVAEGIESNAQLQFLQSLACERGQGFGLERPRPPEAIPALAGAAPPGGAF</sequence>
<dbReference type="InterPro" id="IPR001633">
    <property type="entry name" value="EAL_dom"/>
</dbReference>
<feature type="domain" description="GGDEF" evidence="4">
    <location>
        <begin position="279"/>
        <end position="413"/>
    </location>
</feature>
<dbReference type="InterPro" id="IPR000160">
    <property type="entry name" value="GGDEF_dom"/>
</dbReference>
<dbReference type="InterPro" id="IPR001610">
    <property type="entry name" value="PAC"/>
</dbReference>
<name>A0ABV4TS80_9GAMM</name>
<dbReference type="PANTHER" id="PTHR44757">
    <property type="entry name" value="DIGUANYLATE CYCLASE DGCP"/>
    <property type="match status" value="1"/>
</dbReference>
<feature type="domain" description="PAC" evidence="2">
    <location>
        <begin position="193"/>
        <end position="247"/>
    </location>
</feature>
<dbReference type="InterPro" id="IPR000700">
    <property type="entry name" value="PAS-assoc_C"/>
</dbReference>
<dbReference type="SUPFAM" id="SSF141868">
    <property type="entry name" value="EAL domain-like"/>
    <property type="match status" value="1"/>
</dbReference>
<dbReference type="NCBIfam" id="TIGR00254">
    <property type="entry name" value="GGDEF"/>
    <property type="match status" value="1"/>
</dbReference>
<dbReference type="Pfam" id="PF00563">
    <property type="entry name" value="EAL"/>
    <property type="match status" value="1"/>
</dbReference>
<keyword evidence="6" id="KW-1185">Reference proteome</keyword>
<evidence type="ECO:0000313" key="6">
    <source>
        <dbReference type="Proteomes" id="UP001575181"/>
    </source>
</evidence>
<dbReference type="PROSITE" id="PS50887">
    <property type="entry name" value="GGDEF"/>
    <property type="match status" value="1"/>
</dbReference>
<dbReference type="Proteomes" id="UP001575181">
    <property type="component" value="Unassembled WGS sequence"/>
</dbReference>
<dbReference type="EMBL" id="JBGUAW010000001">
    <property type="protein sequence ID" value="MFA9459474.1"/>
    <property type="molecule type" value="Genomic_DNA"/>
</dbReference>
<dbReference type="RefSeq" id="WP_373654259.1">
    <property type="nucleotide sequence ID" value="NZ_JBGUAW010000001.1"/>
</dbReference>